<sequence length="460" mass="52467">MWPVVMSDEVTTAAGHGYLQARAYFAERARTAVSGVNGEDLTDAVVDALLDLFKLVVIDLEDNDDAQVIFEVLNGRQTPLSATDLVKNLLFLRAELRDEKQLEDMYDRFWSPFDDDWWKIYKGRGHAARGRRDILLSSWLTAVSADEANIGHLYSEVRRYLDSAERKTPDVLAELNAYGAAYRDVYSENGRGTRRLRQAYQRFDRLELLTVTPLLVWLRTVTPERLTEREHELAVLALESWAVRRMITGANTRTYGKAFLEVLKAARAAASNPEESIANAIVAALHAAPAGLSWPEDNDLEDTFVNRPLYGVLTQERIRMLLGAIDERMQIDNPRTEPAVFDYDRLQIEHVMPQSWRDHWALDLPSEEQRFLAAQQREQLVHRMGNLTLVTSDFNRDVSNLAWEIKRNALATHAKLQISADFAKTETWDDTTIEGRARLLARVAALVWPAADHLIEELRL</sequence>
<keyword evidence="3" id="KW-1185">Reference proteome</keyword>
<dbReference type="STRING" id="568860.SAMN05421811_13026"/>
<dbReference type="EMBL" id="FOHX01000030">
    <property type="protein sequence ID" value="SEU47634.1"/>
    <property type="molecule type" value="Genomic_DNA"/>
</dbReference>
<feature type="domain" description="GmrSD restriction endonucleases C-terminal" evidence="1">
    <location>
        <begin position="294"/>
        <end position="443"/>
    </location>
</feature>
<dbReference type="PANTHER" id="PTHR35149">
    <property type="entry name" value="SLL5132 PROTEIN"/>
    <property type="match status" value="1"/>
</dbReference>
<evidence type="ECO:0000313" key="3">
    <source>
        <dbReference type="Proteomes" id="UP000199361"/>
    </source>
</evidence>
<protein>
    <recommendedName>
        <fullName evidence="1">GmrSD restriction endonucleases C-terminal domain-containing protein</fullName>
    </recommendedName>
</protein>
<gene>
    <name evidence="2" type="ORF">SAMN05421811_13026</name>
</gene>
<dbReference type="Proteomes" id="UP000199361">
    <property type="component" value="Unassembled WGS sequence"/>
</dbReference>
<accession>A0A1I0LWT9</accession>
<proteinExistence type="predicted"/>
<dbReference type="PANTHER" id="PTHR35149:SF1">
    <property type="entry name" value="DUF5655 DOMAIN-CONTAINING PROTEIN"/>
    <property type="match status" value="1"/>
</dbReference>
<evidence type="ECO:0000259" key="1">
    <source>
        <dbReference type="Pfam" id="PF07510"/>
    </source>
</evidence>
<dbReference type="Pfam" id="PF07510">
    <property type="entry name" value="GmrSD_C"/>
    <property type="match status" value="1"/>
</dbReference>
<dbReference type="InterPro" id="IPR011089">
    <property type="entry name" value="GmrSD_C"/>
</dbReference>
<dbReference type="AlphaFoldDB" id="A0A1I0LWT9"/>
<evidence type="ECO:0000313" key="2">
    <source>
        <dbReference type="EMBL" id="SEU47634.1"/>
    </source>
</evidence>
<organism evidence="2 3">
    <name type="scientific">Nonomuraea wenchangensis</name>
    <dbReference type="NCBI Taxonomy" id="568860"/>
    <lineage>
        <taxon>Bacteria</taxon>
        <taxon>Bacillati</taxon>
        <taxon>Actinomycetota</taxon>
        <taxon>Actinomycetes</taxon>
        <taxon>Streptosporangiales</taxon>
        <taxon>Streptosporangiaceae</taxon>
        <taxon>Nonomuraea</taxon>
    </lineage>
</organism>
<reference evidence="2 3" key="1">
    <citation type="submission" date="2016-10" db="EMBL/GenBank/DDBJ databases">
        <authorList>
            <person name="de Groot N.N."/>
        </authorList>
    </citation>
    <scope>NUCLEOTIDE SEQUENCE [LARGE SCALE GENOMIC DNA]</scope>
    <source>
        <strain evidence="2 3">CGMCC 4.5598</strain>
    </source>
</reference>
<name>A0A1I0LWT9_9ACTN</name>